<reference evidence="2 3" key="1">
    <citation type="journal article" date="2018" name="Front. Microbiol.">
        <title>Genomic and genetic insights into a cosmopolitan fungus, Paecilomyces variotii (Eurotiales).</title>
        <authorList>
            <person name="Urquhart A.S."/>
            <person name="Mondo S.J."/>
            <person name="Makela M.R."/>
            <person name="Hane J.K."/>
            <person name="Wiebenga A."/>
            <person name="He G."/>
            <person name="Mihaltcheva S."/>
            <person name="Pangilinan J."/>
            <person name="Lipzen A."/>
            <person name="Barry K."/>
            <person name="de Vries R.P."/>
            <person name="Grigoriev I.V."/>
            <person name="Idnurm A."/>
        </authorList>
    </citation>
    <scope>NUCLEOTIDE SEQUENCE [LARGE SCALE GENOMIC DNA]</scope>
    <source>
        <strain evidence="2 3">CBS 101075</strain>
    </source>
</reference>
<name>A0A443I7Z5_BYSSP</name>
<accession>A0A443I7Z5</accession>
<keyword evidence="1" id="KW-0472">Membrane</keyword>
<organism evidence="2 3">
    <name type="scientific">Byssochlamys spectabilis</name>
    <name type="common">Paecilomyces variotii</name>
    <dbReference type="NCBI Taxonomy" id="264951"/>
    <lineage>
        <taxon>Eukaryota</taxon>
        <taxon>Fungi</taxon>
        <taxon>Dikarya</taxon>
        <taxon>Ascomycota</taxon>
        <taxon>Pezizomycotina</taxon>
        <taxon>Eurotiomycetes</taxon>
        <taxon>Eurotiomycetidae</taxon>
        <taxon>Eurotiales</taxon>
        <taxon>Thermoascaceae</taxon>
        <taxon>Paecilomyces</taxon>
    </lineage>
</organism>
<evidence type="ECO:0000313" key="2">
    <source>
        <dbReference type="EMBL" id="RWR00169.1"/>
    </source>
</evidence>
<sequence>FLKDKYRYNIVFIIVNCFSKYLILIFYYNTAIARTIAKIFFKYIYCYKGASNIIVSN</sequence>
<proteinExistence type="predicted"/>
<dbReference type="GeneID" id="39597011"/>
<feature type="transmembrane region" description="Helical" evidence="1">
    <location>
        <begin position="6"/>
        <end position="28"/>
    </location>
</feature>
<keyword evidence="1" id="KW-0812">Transmembrane</keyword>
<protein>
    <submittedName>
        <fullName evidence="2">Uncharacterized protein</fullName>
    </submittedName>
</protein>
<dbReference type="EMBL" id="RCNU01000001">
    <property type="protein sequence ID" value="RWR00169.1"/>
    <property type="molecule type" value="Genomic_DNA"/>
</dbReference>
<keyword evidence="3" id="KW-1185">Reference proteome</keyword>
<dbReference type="RefSeq" id="XP_028489813.1">
    <property type="nucleotide sequence ID" value="XM_028627734.1"/>
</dbReference>
<keyword evidence="1" id="KW-1133">Transmembrane helix</keyword>
<dbReference type="AlphaFoldDB" id="A0A443I7Z5"/>
<dbReference type="Proteomes" id="UP000283841">
    <property type="component" value="Unassembled WGS sequence"/>
</dbReference>
<evidence type="ECO:0000256" key="1">
    <source>
        <dbReference type="SAM" id="Phobius"/>
    </source>
</evidence>
<evidence type="ECO:0000313" key="3">
    <source>
        <dbReference type="Proteomes" id="UP000283841"/>
    </source>
</evidence>
<comment type="caution">
    <text evidence="2">The sequence shown here is derived from an EMBL/GenBank/DDBJ whole genome shotgun (WGS) entry which is preliminary data.</text>
</comment>
<gene>
    <name evidence="2" type="ORF">C8Q69DRAFT_396401</name>
</gene>
<dbReference type="VEuPathDB" id="FungiDB:C8Q69DRAFT_396401"/>
<feature type="non-terminal residue" evidence="2">
    <location>
        <position position="1"/>
    </location>
</feature>